<gene>
    <name evidence="1" type="ORF">RRG08_018515</name>
</gene>
<organism evidence="1 2">
    <name type="scientific">Elysia crispata</name>
    <name type="common">lettuce slug</name>
    <dbReference type="NCBI Taxonomy" id="231223"/>
    <lineage>
        <taxon>Eukaryota</taxon>
        <taxon>Metazoa</taxon>
        <taxon>Spiralia</taxon>
        <taxon>Lophotrochozoa</taxon>
        <taxon>Mollusca</taxon>
        <taxon>Gastropoda</taxon>
        <taxon>Heterobranchia</taxon>
        <taxon>Euthyneura</taxon>
        <taxon>Panpulmonata</taxon>
        <taxon>Sacoglossa</taxon>
        <taxon>Placobranchoidea</taxon>
        <taxon>Plakobranchidae</taxon>
        <taxon>Elysia</taxon>
    </lineage>
</organism>
<proteinExistence type="predicted"/>
<evidence type="ECO:0000313" key="1">
    <source>
        <dbReference type="EMBL" id="KAK3785971.1"/>
    </source>
</evidence>
<dbReference type="EMBL" id="JAWDGP010002041">
    <property type="protein sequence ID" value="KAK3785971.1"/>
    <property type="molecule type" value="Genomic_DNA"/>
</dbReference>
<reference evidence="1" key="1">
    <citation type="journal article" date="2023" name="G3 (Bethesda)">
        <title>A reference genome for the long-term kleptoplast-retaining sea slug Elysia crispata morphotype clarki.</title>
        <authorList>
            <person name="Eastman K.E."/>
            <person name="Pendleton A.L."/>
            <person name="Shaikh M.A."/>
            <person name="Suttiyut T."/>
            <person name="Ogas R."/>
            <person name="Tomko P."/>
            <person name="Gavelis G."/>
            <person name="Widhalm J.R."/>
            <person name="Wisecaver J.H."/>
        </authorList>
    </citation>
    <scope>NUCLEOTIDE SEQUENCE</scope>
    <source>
        <strain evidence="1">ECLA1</strain>
    </source>
</reference>
<accession>A0AAE1DWT8</accession>
<comment type="caution">
    <text evidence="1">The sequence shown here is derived from an EMBL/GenBank/DDBJ whole genome shotgun (WGS) entry which is preliminary data.</text>
</comment>
<dbReference type="AlphaFoldDB" id="A0AAE1DWT8"/>
<name>A0AAE1DWT8_9GAST</name>
<evidence type="ECO:0000313" key="2">
    <source>
        <dbReference type="Proteomes" id="UP001283361"/>
    </source>
</evidence>
<keyword evidence="2" id="KW-1185">Reference proteome</keyword>
<dbReference type="Proteomes" id="UP001283361">
    <property type="component" value="Unassembled WGS sequence"/>
</dbReference>
<sequence length="87" mass="9780">MPRFVHFVAKRSNVPNSLTRFNADLDNTRSMILDFMSCDQVSSYSFSFVFSAKSDRGRDRRSDTAVEAGQTELGLGTYSKVDNDGEE</sequence>
<protein>
    <submittedName>
        <fullName evidence="1">Uncharacterized protein</fullName>
    </submittedName>
</protein>